<keyword evidence="9" id="KW-1185">Reference proteome</keyword>
<sequence length="256" mass="28818">MHAENTSDIDQDFFNALALLHSTAENSTEKLRRLLDTCIEKKYGRGKTLAARMPKGFLQNVELRDNATPATRTSRKREYMQGRTMKRKFVDGSETVPFLEVDVAENNVNCRAVDVKVFEVAYEECSNDEDVPRISIPDEGLSADGTVCKICNGVKLGALILLECQECQEAYHPLCHQPPIVDVDVYDPRFIWRCRRCMETSSSSLLSATSSKVKTTENSSIGKARQTDSVIKKKENIQGSKMLEKKRVSPEKNGYL</sequence>
<dbReference type="Proteomes" id="UP000515204">
    <property type="component" value="Unplaced"/>
</dbReference>
<dbReference type="Gene3D" id="3.30.40.10">
    <property type="entry name" value="Zinc/RING finger domain, C3HC4 (zinc finger)"/>
    <property type="match status" value="1"/>
</dbReference>
<keyword evidence="3" id="KW-0479">Metal-binding</keyword>
<dbReference type="InterPro" id="IPR039054">
    <property type="entry name" value="Int12_PHD"/>
</dbReference>
<organism evidence="9 10">
    <name type="scientific">Dinoponera quadriceps</name>
    <name type="common">South American ant</name>
    <dbReference type="NCBI Taxonomy" id="609295"/>
    <lineage>
        <taxon>Eukaryota</taxon>
        <taxon>Metazoa</taxon>
        <taxon>Ecdysozoa</taxon>
        <taxon>Arthropoda</taxon>
        <taxon>Hexapoda</taxon>
        <taxon>Insecta</taxon>
        <taxon>Pterygota</taxon>
        <taxon>Neoptera</taxon>
        <taxon>Endopterygota</taxon>
        <taxon>Hymenoptera</taxon>
        <taxon>Apocrita</taxon>
        <taxon>Aculeata</taxon>
        <taxon>Formicoidea</taxon>
        <taxon>Formicidae</taxon>
        <taxon>Ponerinae</taxon>
        <taxon>Ponerini</taxon>
        <taxon>Dinoponera</taxon>
    </lineage>
</organism>
<evidence type="ECO:0000256" key="6">
    <source>
        <dbReference type="PROSITE-ProRule" id="PRU00146"/>
    </source>
</evidence>
<evidence type="ECO:0000256" key="4">
    <source>
        <dbReference type="ARBA" id="ARBA00022771"/>
    </source>
</evidence>
<dbReference type="SMART" id="SM00249">
    <property type="entry name" value="PHD"/>
    <property type="match status" value="1"/>
</dbReference>
<dbReference type="RefSeq" id="XP_014482328.1">
    <property type="nucleotide sequence ID" value="XM_014626842.1"/>
</dbReference>
<dbReference type="SUPFAM" id="SSF57903">
    <property type="entry name" value="FYVE/PHD zinc finger"/>
    <property type="match status" value="1"/>
</dbReference>
<dbReference type="OrthoDB" id="5846437at2759"/>
<feature type="compositionally biased region" description="Basic and acidic residues" evidence="7">
    <location>
        <begin position="230"/>
        <end position="250"/>
    </location>
</feature>
<dbReference type="KEGG" id="dqu:106748387"/>
<feature type="domain" description="PHD-type" evidence="8">
    <location>
        <begin position="145"/>
        <end position="200"/>
    </location>
</feature>
<evidence type="ECO:0000256" key="2">
    <source>
        <dbReference type="ARBA" id="ARBA00016814"/>
    </source>
</evidence>
<accession>A0A6P3XWL4</accession>
<dbReference type="GO" id="GO:0008270">
    <property type="term" value="F:zinc ion binding"/>
    <property type="evidence" value="ECO:0007669"/>
    <property type="project" value="UniProtKB-KW"/>
</dbReference>
<evidence type="ECO:0000313" key="9">
    <source>
        <dbReference type="Proteomes" id="UP000515204"/>
    </source>
</evidence>
<evidence type="ECO:0000256" key="7">
    <source>
        <dbReference type="SAM" id="MobiDB-lite"/>
    </source>
</evidence>
<dbReference type="InterPro" id="IPR019786">
    <property type="entry name" value="Zinc_finger_PHD-type_CS"/>
</dbReference>
<dbReference type="PROSITE" id="PS50016">
    <property type="entry name" value="ZF_PHD_2"/>
    <property type="match status" value="1"/>
</dbReference>
<keyword evidence="5" id="KW-0862">Zinc</keyword>
<evidence type="ECO:0000259" key="8">
    <source>
        <dbReference type="PROSITE" id="PS50016"/>
    </source>
</evidence>
<keyword evidence="4 6" id="KW-0863">Zinc-finger</keyword>
<feature type="region of interest" description="Disordered" evidence="7">
    <location>
        <begin position="216"/>
        <end position="256"/>
    </location>
</feature>
<reference evidence="10" key="1">
    <citation type="submission" date="2025-08" db="UniProtKB">
        <authorList>
            <consortium name="RefSeq"/>
        </authorList>
    </citation>
    <scope>IDENTIFICATION</scope>
</reference>
<evidence type="ECO:0000256" key="3">
    <source>
        <dbReference type="ARBA" id="ARBA00022723"/>
    </source>
</evidence>
<protein>
    <recommendedName>
        <fullName evidence="2">Integrator complex subunit 12</fullName>
    </recommendedName>
</protein>
<dbReference type="AlphaFoldDB" id="A0A6P3XWL4"/>
<evidence type="ECO:0000256" key="5">
    <source>
        <dbReference type="ARBA" id="ARBA00022833"/>
    </source>
</evidence>
<dbReference type="InterPro" id="IPR013083">
    <property type="entry name" value="Znf_RING/FYVE/PHD"/>
</dbReference>
<name>A0A6P3XWL4_DINQU</name>
<dbReference type="Pfam" id="PF00628">
    <property type="entry name" value="PHD"/>
    <property type="match status" value="1"/>
</dbReference>
<dbReference type="InterPro" id="IPR019787">
    <property type="entry name" value="Znf_PHD-finger"/>
</dbReference>
<evidence type="ECO:0000313" key="10">
    <source>
        <dbReference type="RefSeq" id="XP_014482328.1"/>
    </source>
</evidence>
<proteinExistence type="inferred from homology"/>
<dbReference type="GeneID" id="106748387"/>
<dbReference type="CDD" id="cd15501">
    <property type="entry name" value="PHD_Int12"/>
    <property type="match status" value="1"/>
</dbReference>
<gene>
    <name evidence="10" type="primary">LOC106748387</name>
</gene>
<comment type="similarity">
    <text evidence="1">Belongs to the Integrator subunit 12 family.</text>
</comment>
<dbReference type="InterPro" id="IPR011011">
    <property type="entry name" value="Znf_FYVE_PHD"/>
</dbReference>
<dbReference type="InterPro" id="IPR001965">
    <property type="entry name" value="Znf_PHD"/>
</dbReference>
<evidence type="ECO:0000256" key="1">
    <source>
        <dbReference type="ARBA" id="ARBA00006009"/>
    </source>
</evidence>
<dbReference type="PROSITE" id="PS01359">
    <property type="entry name" value="ZF_PHD_1"/>
    <property type="match status" value="1"/>
</dbReference>